<protein>
    <submittedName>
        <fullName evidence="2">Uncharacterized protein</fullName>
    </submittedName>
</protein>
<organism evidence="1 2">
    <name type="scientific">Acrobeloides nanus</name>
    <dbReference type="NCBI Taxonomy" id="290746"/>
    <lineage>
        <taxon>Eukaryota</taxon>
        <taxon>Metazoa</taxon>
        <taxon>Ecdysozoa</taxon>
        <taxon>Nematoda</taxon>
        <taxon>Chromadorea</taxon>
        <taxon>Rhabditida</taxon>
        <taxon>Tylenchina</taxon>
        <taxon>Cephalobomorpha</taxon>
        <taxon>Cephaloboidea</taxon>
        <taxon>Cephalobidae</taxon>
        <taxon>Acrobeloides</taxon>
    </lineage>
</organism>
<dbReference type="AlphaFoldDB" id="A0A914DBC4"/>
<name>A0A914DBC4_9BILA</name>
<accession>A0A914DBC4</accession>
<dbReference type="WBParaSite" id="ACRNAN_scaffold22501.g11710.t1">
    <property type="protein sequence ID" value="ACRNAN_scaffold22501.g11710.t1"/>
    <property type="gene ID" value="ACRNAN_scaffold22501.g11710"/>
</dbReference>
<dbReference type="Proteomes" id="UP000887540">
    <property type="component" value="Unplaced"/>
</dbReference>
<proteinExistence type="predicted"/>
<evidence type="ECO:0000313" key="2">
    <source>
        <dbReference type="WBParaSite" id="ACRNAN_scaffold22501.g11710.t1"/>
    </source>
</evidence>
<keyword evidence="1" id="KW-1185">Reference proteome</keyword>
<sequence>MRLSYMTAGRRLKRLLNPIEVTEEIKQYLTEDGTILDAILYGEKDNALVPELFEELFNENDWGAID</sequence>
<reference evidence="2" key="1">
    <citation type="submission" date="2022-11" db="UniProtKB">
        <authorList>
            <consortium name="WormBaseParasite"/>
        </authorList>
    </citation>
    <scope>IDENTIFICATION</scope>
</reference>
<evidence type="ECO:0000313" key="1">
    <source>
        <dbReference type="Proteomes" id="UP000887540"/>
    </source>
</evidence>